<dbReference type="Proteomes" id="UP000320643">
    <property type="component" value="Unassembled WGS sequence"/>
</dbReference>
<dbReference type="SMART" id="SM00345">
    <property type="entry name" value="HTH_GNTR"/>
    <property type="match status" value="1"/>
</dbReference>
<dbReference type="Gene3D" id="1.10.10.10">
    <property type="entry name" value="Winged helix-like DNA-binding domain superfamily/Winged helix DNA-binding domain"/>
    <property type="match status" value="1"/>
</dbReference>
<evidence type="ECO:0000259" key="4">
    <source>
        <dbReference type="PROSITE" id="PS50949"/>
    </source>
</evidence>
<dbReference type="SUPFAM" id="SSF53822">
    <property type="entry name" value="Periplasmic binding protein-like I"/>
    <property type="match status" value="1"/>
</dbReference>
<dbReference type="InterPro" id="IPR036388">
    <property type="entry name" value="WH-like_DNA-bd_sf"/>
</dbReference>
<keyword evidence="1" id="KW-0805">Transcription regulation</keyword>
<dbReference type="InterPro" id="IPR036390">
    <property type="entry name" value="WH_DNA-bd_sf"/>
</dbReference>
<gene>
    <name evidence="5" type="ORF">FMM05_14770</name>
</gene>
<organism evidence="5 6">
    <name type="scientific">Flavobacterium zepuense</name>
    <dbReference type="NCBI Taxonomy" id="2593302"/>
    <lineage>
        <taxon>Bacteria</taxon>
        <taxon>Pseudomonadati</taxon>
        <taxon>Bacteroidota</taxon>
        <taxon>Flavobacteriia</taxon>
        <taxon>Flavobacteriales</taxon>
        <taxon>Flavobacteriaceae</taxon>
        <taxon>Flavobacterium</taxon>
    </lineage>
</organism>
<evidence type="ECO:0000256" key="2">
    <source>
        <dbReference type="ARBA" id="ARBA00023125"/>
    </source>
</evidence>
<comment type="caution">
    <text evidence="5">The sequence shown here is derived from an EMBL/GenBank/DDBJ whole genome shotgun (WGS) entry which is preliminary data.</text>
</comment>
<dbReference type="Gene3D" id="3.40.50.2300">
    <property type="match status" value="1"/>
</dbReference>
<dbReference type="RefSeq" id="WP_143374173.1">
    <property type="nucleotide sequence ID" value="NZ_VJVZ01000010.1"/>
</dbReference>
<dbReference type="InterPro" id="IPR028082">
    <property type="entry name" value="Peripla_BP_I"/>
</dbReference>
<dbReference type="AlphaFoldDB" id="A0A552UXK9"/>
<accession>A0A552UXK9</accession>
<proteinExistence type="predicted"/>
<dbReference type="CDD" id="cd07377">
    <property type="entry name" value="WHTH_GntR"/>
    <property type="match status" value="1"/>
</dbReference>
<dbReference type="InterPro" id="IPR000524">
    <property type="entry name" value="Tscrpt_reg_HTH_GntR"/>
</dbReference>
<sequence length="332" mass="38198">MKIIEIDTRKSLPKYKQIVLSIETAIADKRLKRGDKLPSVNKVALEFSLSRDTILLAYEELKKRGIIYSRLGKGYYIKSEEYTLEQRIFLLFDEFNSFKEDLYNSFIETVGSIAQTDIFFHYFSIDVFKKLVNENNGDYSKYIIMPTTLKGAAEIINTLPKNDVYILDQTNTELAEYPSIHQNFVNDIYNALETGYSKLGKYKKLILIFPAFKQPPGMQEGFIKFCEEHSLTYEIIPDFEDHGIDVGDVYIIPNDRHLVKVIEQAKVQQLKIGTDIGIISYNDTPLKKVIENGITTISTDFKAMGRILGEMILQQKKIQVENVSRLIERGSL</sequence>
<reference evidence="5 6" key="1">
    <citation type="submission" date="2019-07" db="EMBL/GenBank/DDBJ databases">
        <title>Flavobacterium sp. nov., isolated from glacier ice.</title>
        <authorList>
            <person name="Liu Q."/>
            <person name="Xin Y.-H."/>
        </authorList>
    </citation>
    <scope>NUCLEOTIDE SEQUENCE [LARGE SCALE GENOMIC DNA]</scope>
    <source>
        <strain evidence="5 6">ZT4R6</strain>
    </source>
</reference>
<evidence type="ECO:0000256" key="3">
    <source>
        <dbReference type="ARBA" id="ARBA00023163"/>
    </source>
</evidence>
<dbReference type="Pfam" id="PF13377">
    <property type="entry name" value="Peripla_BP_3"/>
    <property type="match status" value="1"/>
</dbReference>
<evidence type="ECO:0000313" key="6">
    <source>
        <dbReference type="Proteomes" id="UP000320643"/>
    </source>
</evidence>
<keyword evidence="2" id="KW-0238">DNA-binding</keyword>
<name>A0A552UXK9_9FLAO</name>
<dbReference type="PROSITE" id="PS50949">
    <property type="entry name" value="HTH_GNTR"/>
    <property type="match status" value="1"/>
</dbReference>
<dbReference type="GO" id="GO:0003677">
    <property type="term" value="F:DNA binding"/>
    <property type="evidence" value="ECO:0007669"/>
    <property type="project" value="UniProtKB-KW"/>
</dbReference>
<dbReference type="EMBL" id="VJVZ01000010">
    <property type="protein sequence ID" value="TRW22958.1"/>
    <property type="molecule type" value="Genomic_DNA"/>
</dbReference>
<evidence type="ECO:0000256" key="1">
    <source>
        <dbReference type="ARBA" id="ARBA00023015"/>
    </source>
</evidence>
<keyword evidence="3" id="KW-0804">Transcription</keyword>
<dbReference type="PANTHER" id="PTHR38445">
    <property type="entry name" value="HTH-TYPE TRANSCRIPTIONAL REPRESSOR YTRA"/>
    <property type="match status" value="1"/>
</dbReference>
<dbReference type="InterPro" id="IPR046335">
    <property type="entry name" value="LacI/GalR-like_sensor"/>
</dbReference>
<dbReference type="PANTHER" id="PTHR38445:SF10">
    <property type="entry name" value="GNTR-FAMILY TRANSCRIPTIONAL REGULATOR"/>
    <property type="match status" value="1"/>
</dbReference>
<evidence type="ECO:0000313" key="5">
    <source>
        <dbReference type="EMBL" id="TRW22958.1"/>
    </source>
</evidence>
<protein>
    <submittedName>
        <fullName evidence="5">GntR family transcriptional regulator</fullName>
    </submittedName>
</protein>
<dbReference type="GO" id="GO:0003700">
    <property type="term" value="F:DNA-binding transcription factor activity"/>
    <property type="evidence" value="ECO:0007669"/>
    <property type="project" value="InterPro"/>
</dbReference>
<dbReference type="OrthoDB" id="742238at2"/>
<dbReference type="Pfam" id="PF00392">
    <property type="entry name" value="GntR"/>
    <property type="match status" value="1"/>
</dbReference>
<feature type="domain" description="HTH gntR-type" evidence="4">
    <location>
        <begin position="12"/>
        <end position="80"/>
    </location>
</feature>
<dbReference type="SUPFAM" id="SSF46785">
    <property type="entry name" value="Winged helix' DNA-binding domain"/>
    <property type="match status" value="1"/>
</dbReference>
<keyword evidence="6" id="KW-1185">Reference proteome</keyword>